<evidence type="ECO:0000259" key="1">
    <source>
        <dbReference type="Pfam" id="PF00754"/>
    </source>
</evidence>
<dbReference type="EMBL" id="JH816800">
    <property type="protein sequence ID" value="EKC22961.1"/>
    <property type="molecule type" value="Genomic_DNA"/>
</dbReference>
<dbReference type="Pfam" id="PF00754">
    <property type="entry name" value="F5_F8_type_C"/>
    <property type="match status" value="1"/>
</dbReference>
<dbReference type="PANTHER" id="PTHR45713">
    <property type="entry name" value="FTP DOMAIN-CONTAINING PROTEIN"/>
    <property type="match status" value="1"/>
</dbReference>
<accession>K1QMZ2</accession>
<gene>
    <name evidence="2" type="ORF">CGI_10001062</name>
</gene>
<name>K1QMZ2_MAGGI</name>
<dbReference type="InterPro" id="IPR051941">
    <property type="entry name" value="BG_Antigen-Binding_Lectin"/>
</dbReference>
<dbReference type="Gene3D" id="2.60.120.260">
    <property type="entry name" value="Galactose-binding domain-like"/>
    <property type="match status" value="1"/>
</dbReference>
<protein>
    <recommendedName>
        <fullName evidence="1">F5/8 type C domain-containing protein</fullName>
    </recommendedName>
</protein>
<reference evidence="2" key="1">
    <citation type="journal article" date="2012" name="Nature">
        <title>The oyster genome reveals stress adaptation and complexity of shell formation.</title>
        <authorList>
            <person name="Zhang G."/>
            <person name="Fang X."/>
            <person name="Guo X."/>
            <person name="Li L."/>
            <person name="Luo R."/>
            <person name="Xu F."/>
            <person name="Yang P."/>
            <person name="Zhang L."/>
            <person name="Wang X."/>
            <person name="Qi H."/>
            <person name="Xiong Z."/>
            <person name="Que H."/>
            <person name="Xie Y."/>
            <person name="Holland P.W."/>
            <person name="Paps J."/>
            <person name="Zhu Y."/>
            <person name="Wu F."/>
            <person name="Chen Y."/>
            <person name="Wang J."/>
            <person name="Peng C."/>
            <person name="Meng J."/>
            <person name="Yang L."/>
            <person name="Liu J."/>
            <person name="Wen B."/>
            <person name="Zhang N."/>
            <person name="Huang Z."/>
            <person name="Zhu Q."/>
            <person name="Feng Y."/>
            <person name="Mount A."/>
            <person name="Hedgecock D."/>
            <person name="Xu Z."/>
            <person name="Liu Y."/>
            <person name="Domazet-Loso T."/>
            <person name="Du Y."/>
            <person name="Sun X."/>
            <person name="Zhang S."/>
            <person name="Liu B."/>
            <person name="Cheng P."/>
            <person name="Jiang X."/>
            <person name="Li J."/>
            <person name="Fan D."/>
            <person name="Wang W."/>
            <person name="Fu W."/>
            <person name="Wang T."/>
            <person name="Wang B."/>
            <person name="Zhang J."/>
            <person name="Peng Z."/>
            <person name="Li Y."/>
            <person name="Li N."/>
            <person name="Wang J."/>
            <person name="Chen M."/>
            <person name="He Y."/>
            <person name="Tan F."/>
            <person name="Song X."/>
            <person name="Zheng Q."/>
            <person name="Huang R."/>
            <person name="Yang H."/>
            <person name="Du X."/>
            <person name="Chen L."/>
            <person name="Yang M."/>
            <person name="Gaffney P.M."/>
            <person name="Wang S."/>
            <person name="Luo L."/>
            <person name="She Z."/>
            <person name="Ming Y."/>
            <person name="Huang W."/>
            <person name="Zhang S."/>
            <person name="Huang B."/>
            <person name="Zhang Y."/>
            <person name="Qu T."/>
            <person name="Ni P."/>
            <person name="Miao G."/>
            <person name="Wang J."/>
            <person name="Wang Q."/>
            <person name="Steinberg C.E."/>
            <person name="Wang H."/>
            <person name="Li N."/>
            <person name="Qian L."/>
            <person name="Zhang G."/>
            <person name="Li Y."/>
            <person name="Yang H."/>
            <person name="Liu X."/>
            <person name="Wang J."/>
            <person name="Yin Y."/>
            <person name="Wang J."/>
        </authorList>
    </citation>
    <scope>NUCLEOTIDE SEQUENCE [LARGE SCALE GENOMIC DNA]</scope>
    <source>
        <strain evidence="2">05x7-T-G4-1.051#20</strain>
    </source>
</reference>
<dbReference type="PANTHER" id="PTHR45713:SF6">
    <property type="entry name" value="F5_8 TYPE C DOMAIN-CONTAINING PROTEIN"/>
    <property type="match status" value="1"/>
</dbReference>
<evidence type="ECO:0000313" key="2">
    <source>
        <dbReference type="EMBL" id="EKC22961.1"/>
    </source>
</evidence>
<dbReference type="InParanoid" id="K1QMZ2"/>
<dbReference type="AlphaFoldDB" id="K1QMZ2"/>
<proteinExistence type="predicted"/>
<dbReference type="SUPFAM" id="SSF49785">
    <property type="entry name" value="Galactose-binding domain-like"/>
    <property type="match status" value="1"/>
</dbReference>
<dbReference type="InterPro" id="IPR000421">
    <property type="entry name" value="FA58C"/>
</dbReference>
<sequence>MIIRLLKIINGVNTTHCLAFEYNLHINRMPTKVIWRENSALGKPTNGSSVYGNDYTNWSPDYAIDGIVQKNDTQLFHSAFEQFPCIRIDLLEIAPISFIRVYNRNGLGHRFHDVAVEVSNNSDYVQRGFYQGPAANGEVVDIMCDSHTVARYVRLRIMKGSNNCLNIPELEIYTH</sequence>
<dbReference type="InterPro" id="IPR008979">
    <property type="entry name" value="Galactose-bd-like_sf"/>
</dbReference>
<dbReference type="HOGENOM" id="CLU_1679642_0_0_1"/>
<organism evidence="2">
    <name type="scientific">Magallana gigas</name>
    <name type="common">Pacific oyster</name>
    <name type="synonym">Crassostrea gigas</name>
    <dbReference type="NCBI Taxonomy" id="29159"/>
    <lineage>
        <taxon>Eukaryota</taxon>
        <taxon>Metazoa</taxon>
        <taxon>Spiralia</taxon>
        <taxon>Lophotrochozoa</taxon>
        <taxon>Mollusca</taxon>
        <taxon>Bivalvia</taxon>
        <taxon>Autobranchia</taxon>
        <taxon>Pteriomorphia</taxon>
        <taxon>Ostreida</taxon>
        <taxon>Ostreoidea</taxon>
        <taxon>Ostreidae</taxon>
        <taxon>Magallana</taxon>
    </lineage>
</organism>
<feature type="domain" description="F5/8 type C" evidence="1">
    <location>
        <begin position="54"/>
        <end position="169"/>
    </location>
</feature>